<keyword evidence="3" id="KW-1185">Reference proteome</keyword>
<dbReference type="PANTHER" id="PTHR45527">
    <property type="entry name" value="NONRIBOSOMAL PEPTIDE SYNTHETASE"/>
    <property type="match status" value="1"/>
</dbReference>
<dbReference type="Gene3D" id="3.40.50.12780">
    <property type="entry name" value="N-terminal domain of ligase-like"/>
    <property type="match status" value="1"/>
</dbReference>
<evidence type="ECO:0000313" key="2">
    <source>
        <dbReference type="EMBL" id="MFC5923042.1"/>
    </source>
</evidence>
<feature type="domain" description="AMP-dependent synthetase/ligase" evidence="1">
    <location>
        <begin position="21"/>
        <end position="351"/>
    </location>
</feature>
<evidence type="ECO:0000259" key="1">
    <source>
        <dbReference type="Pfam" id="PF00501"/>
    </source>
</evidence>
<name>A0ABW1H3P1_9ACTN</name>
<dbReference type="EMBL" id="JBHSQS010000003">
    <property type="protein sequence ID" value="MFC5923042.1"/>
    <property type="molecule type" value="Genomic_DNA"/>
</dbReference>
<dbReference type="SUPFAM" id="SSF56801">
    <property type="entry name" value="Acetyl-CoA synthetase-like"/>
    <property type="match status" value="1"/>
</dbReference>
<dbReference type="InterPro" id="IPR000873">
    <property type="entry name" value="AMP-dep_synth/lig_dom"/>
</dbReference>
<gene>
    <name evidence="2" type="ORF">ACFQGL_06760</name>
</gene>
<dbReference type="PANTHER" id="PTHR45527:SF1">
    <property type="entry name" value="FATTY ACID SYNTHASE"/>
    <property type="match status" value="1"/>
</dbReference>
<dbReference type="InterPro" id="IPR042099">
    <property type="entry name" value="ANL_N_sf"/>
</dbReference>
<reference evidence="3" key="1">
    <citation type="journal article" date="2019" name="Int. J. Syst. Evol. Microbiol.">
        <title>The Global Catalogue of Microorganisms (GCM) 10K type strain sequencing project: providing services to taxonomists for standard genome sequencing and annotation.</title>
        <authorList>
            <consortium name="The Broad Institute Genomics Platform"/>
            <consortium name="The Broad Institute Genome Sequencing Center for Infectious Disease"/>
            <person name="Wu L."/>
            <person name="Ma J."/>
        </authorList>
    </citation>
    <scope>NUCLEOTIDE SEQUENCE [LARGE SCALE GENOMIC DNA]</scope>
    <source>
        <strain evidence="3">CGMCC 4.7144</strain>
    </source>
</reference>
<dbReference type="Pfam" id="PF00501">
    <property type="entry name" value="AMP-binding"/>
    <property type="match status" value="1"/>
</dbReference>
<organism evidence="2 3">
    <name type="scientific">Micromonospora vulcania</name>
    <dbReference type="NCBI Taxonomy" id="1441873"/>
    <lineage>
        <taxon>Bacteria</taxon>
        <taxon>Bacillati</taxon>
        <taxon>Actinomycetota</taxon>
        <taxon>Actinomycetes</taxon>
        <taxon>Micromonosporales</taxon>
        <taxon>Micromonosporaceae</taxon>
        <taxon>Micromonospora</taxon>
    </lineage>
</organism>
<sequence>MTAAPNAGPGRPTSVPAEVLRRAAAYPERPAVVDRGGTLRYRELVTAATVLAGALARELPASADRRSGRPDPGAVVAVLQPRTAAAVVGPLAAMFCGAAFLPLDPTLPPARIARILTDARCRVAVAAEELVDRLPADVTVVRAGREEHLRLPEPDDLAYLHSTGGSTSQPKQVEVAHRSLWTVLDWYATFFRLGPGVRTAAFGDLSVDAALLDLWAPLIRGATVVLADEEVVRDPERIVETLRRVDHCFLSTPLTEWLLRSMVDTGRLRTLATRGDRLRLWPPAGFRAAVHNLYGPTEATILVTATGDLRRYADRSAPPPIGRAVAGARLTLVGDGEGELVIGGPVLARGYRVAGAETATAFGPGPGGASRLYRTGDVCRRDAVGELHFVGRVDGRAGHR</sequence>
<protein>
    <submittedName>
        <fullName evidence="2">AMP-binding protein</fullName>
    </submittedName>
</protein>
<dbReference type="RefSeq" id="WP_377506997.1">
    <property type="nucleotide sequence ID" value="NZ_JBHSQS010000003.1"/>
</dbReference>
<dbReference type="Proteomes" id="UP001596226">
    <property type="component" value="Unassembled WGS sequence"/>
</dbReference>
<evidence type="ECO:0000313" key="3">
    <source>
        <dbReference type="Proteomes" id="UP001596226"/>
    </source>
</evidence>
<comment type="caution">
    <text evidence="2">The sequence shown here is derived from an EMBL/GenBank/DDBJ whole genome shotgun (WGS) entry which is preliminary data.</text>
</comment>
<accession>A0ABW1H3P1</accession>
<proteinExistence type="predicted"/>